<feature type="transmembrane region" description="Helical" evidence="1">
    <location>
        <begin position="221"/>
        <end position="239"/>
    </location>
</feature>
<feature type="transmembrane region" description="Helical" evidence="1">
    <location>
        <begin position="183"/>
        <end position="201"/>
    </location>
</feature>
<dbReference type="InterPro" id="IPR052728">
    <property type="entry name" value="O2_lipid_transport_reg"/>
</dbReference>
<feature type="transmembrane region" description="Helical" evidence="1">
    <location>
        <begin position="86"/>
        <end position="105"/>
    </location>
</feature>
<name>A0A078ADP5_STYLE</name>
<accession>A0A078ADP5</accession>
<evidence type="ECO:0000313" key="3">
    <source>
        <dbReference type="Proteomes" id="UP000039865"/>
    </source>
</evidence>
<feature type="transmembrane region" description="Helical" evidence="1">
    <location>
        <begin position="271"/>
        <end position="288"/>
    </location>
</feature>
<protein>
    <submittedName>
        <fullName evidence="2">Uncharacterized protein</fullName>
    </submittedName>
</protein>
<organism evidence="2 3">
    <name type="scientific">Stylonychia lemnae</name>
    <name type="common">Ciliate</name>
    <dbReference type="NCBI Taxonomy" id="5949"/>
    <lineage>
        <taxon>Eukaryota</taxon>
        <taxon>Sar</taxon>
        <taxon>Alveolata</taxon>
        <taxon>Ciliophora</taxon>
        <taxon>Intramacronucleata</taxon>
        <taxon>Spirotrichea</taxon>
        <taxon>Stichotrichia</taxon>
        <taxon>Sporadotrichida</taxon>
        <taxon>Oxytrichidae</taxon>
        <taxon>Stylonychinae</taxon>
        <taxon>Stylonychia</taxon>
    </lineage>
</organism>
<keyword evidence="3" id="KW-1185">Reference proteome</keyword>
<feature type="transmembrane region" description="Helical" evidence="1">
    <location>
        <begin position="383"/>
        <end position="405"/>
    </location>
</feature>
<feature type="transmembrane region" description="Helical" evidence="1">
    <location>
        <begin position="342"/>
        <end position="363"/>
    </location>
</feature>
<reference evidence="2 3" key="1">
    <citation type="submission" date="2014-06" db="EMBL/GenBank/DDBJ databases">
        <authorList>
            <person name="Swart Estienne"/>
        </authorList>
    </citation>
    <scope>NUCLEOTIDE SEQUENCE [LARGE SCALE GENOMIC DNA]</scope>
    <source>
        <strain evidence="2 3">130c</strain>
    </source>
</reference>
<dbReference type="InParanoid" id="A0A078ADP5"/>
<proteinExistence type="predicted"/>
<dbReference type="EMBL" id="CCKQ01008892">
    <property type="protein sequence ID" value="CDW80355.1"/>
    <property type="molecule type" value="Genomic_DNA"/>
</dbReference>
<feature type="transmembrane region" description="Helical" evidence="1">
    <location>
        <begin position="308"/>
        <end position="330"/>
    </location>
</feature>
<sequence>MIVICFGWTFDLVQNAIVQNQDQFDVEIKNSIFFQIFVSRGVQTALEINYLICGISQAVSFLHKCQGNASTLYDCFQFIIKRLFKLVPIYYITFFLTAYGVKYFGQGPLWHYFDKVLEPCQNAENVMANLLIINNFYPQFGEDKSMCMPWTWFVPIYLQMSIITPFVIYFMQKSYLICIPIQVVVIALGTLIVQGVQIAIYDTGISPVFDKSYWNQIYTKPWFFINIHIGLGVLFGMFLKNHMDIIQRLDLGGRYENSLSYTALTYIKKMYVIRLLLILIGLVLWIGFNHLLGYKLMSLKESWGETAQILYGVCRAPISLIGICIILLPLMLSKFRIVRYFLISRGFIILSHLSFGIYLWYPLMVLSYLFQMHQMVTISYMSIFYYFLGSFILSILISYAIFMLVEAPIIALLNIYQEATDIKDGNKKIKFKYEFIK</sequence>
<dbReference type="OrthoDB" id="10026250at2759"/>
<dbReference type="Proteomes" id="UP000039865">
    <property type="component" value="Unassembled WGS sequence"/>
</dbReference>
<evidence type="ECO:0000256" key="1">
    <source>
        <dbReference type="SAM" id="Phobius"/>
    </source>
</evidence>
<dbReference type="OMA" id="ETHINDY"/>
<dbReference type="AlphaFoldDB" id="A0A078ADP5"/>
<feature type="transmembrane region" description="Helical" evidence="1">
    <location>
        <begin position="150"/>
        <end position="171"/>
    </location>
</feature>
<dbReference type="PANTHER" id="PTHR11161:SF0">
    <property type="entry name" value="O-ACYLTRANSFERASE LIKE PROTEIN"/>
    <property type="match status" value="1"/>
</dbReference>
<keyword evidence="1" id="KW-0472">Membrane</keyword>
<keyword evidence="1" id="KW-1133">Transmembrane helix</keyword>
<gene>
    <name evidence="2" type="primary">Contig11386.g12169</name>
    <name evidence="2" type="ORF">STYLEM_9353</name>
</gene>
<keyword evidence="1" id="KW-0812">Transmembrane</keyword>
<evidence type="ECO:0000313" key="2">
    <source>
        <dbReference type="EMBL" id="CDW80355.1"/>
    </source>
</evidence>
<dbReference type="PANTHER" id="PTHR11161">
    <property type="entry name" value="O-ACYLTRANSFERASE"/>
    <property type="match status" value="1"/>
</dbReference>